<reference evidence="1" key="1">
    <citation type="submission" date="2022-04" db="EMBL/GenBank/DDBJ databases">
        <title>Paenibacillus mangrovi sp. nov., a novel endophytic bacterium isolated from bark of Kandelia candel.</title>
        <authorList>
            <person name="Tuo L."/>
        </authorList>
    </citation>
    <scope>NUCLEOTIDE SEQUENCE</scope>
    <source>
        <strain evidence="1">KQZ6P-2</strain>
    </source>
</reference>
<proteinExistence type="predicted"/>
<dbReference type="InterPro" id="IPR050708">
    <property type="entry name" value="T6SS_VgrG/RHS"/>
</dbReference>
<dbReference type="InterPro" id="IPR022385">
    <property type="entry name" value="Rhs_assc_core"/>
</dbReference>
<dbReference type="Gene3D" id="2.180.10.10">
    <property type="entry name" value="RHS repeat-associated core"/>
    <property type="match status" value="1"/>
</dbReference>
<protein>
    <submittedName>
        <fullName evidence="1">RHS repeat-associated core domain-containing protein</fullName>
    </submittedName>
</protein>
<dbReference type="RefSeq" id="WP_244729371.1">
    <property type="nucleotide sequence ID" value="NZ_JALIRP010000012.1"/>
</dbReference>
<name>A0A9X1WVZ7_9BACL</name>
<keyword evidence="2" id="KW-1185">Reference proteome</keyword>
<comment type="caution">
    <text evidence="1">The sequence shown here is derived from an EMBL/GenBank/DDBJ whole genome shotgun (WGS) entry which is preliminary data.</text>
</comment>
<dbReference type="NCBIfam" id="TIGR03696">
    <property type="entry name" value="Rhs_assc_core"/>
    <property type="match status" value="1"/>
</dbReference>
<accession>A0A9X1WVZ7</accession>
<dbReference type="PANTHER" id="PTHR32305:SF15">
    <property type="entry name" value="PROTEIN RHSA-RELATED"/>
    <property type="match status" value="1"/>
</dbReference>
<dbReference type="Proteomes" id="UP001139347">
    <property type="component" value="Unassembled WGS sequence"/>
</dbReference>
<dbReference type="PANTHER" id="PTHR32305">
    <property type="match status" value="1"/>
</dbReference>
<dbReference type="AlphaFoldDB" id="A0A9X1WVZ7"/>
<sequence>MGLGEKDDRVSARYHYDEFGIPLDDKKFDLNRPGPDNLFGYTGLGYGYNDGLTYARARYYQPEIGRFISEDTYKGTLGSPQSQNRYTYVHNNPLKWIDPSGYVAVNPIVWELNKQLNDLKGEWAKQNKAGNIKLRDKAEADSKKLRDDFLKIAEGLNPLATQGLLMDTDSMLVYRPYEGKDGGYMEIALDSAGTVYYEADFMKYDYYEQLHVESKAENVMGSLAKAAAGYFAGYYTGKLAKRPNTEHIVGVAGGWATDKYIPGLPDVGDRKTMIYRTNRKTGQTDHMIINTNSYNILGWEKLWREYK</sequence>
<dbReference type="EMBL" id="JALIRP010000012">
    <property type="protein sequence ID" value="MCJ8014563.1"/>
    <property type="molecule type" value="Genomic_DNA"/>
</dbReference>
<organism evidence="1 2">
    <name type="scientific">Paenibacillus mangrovi</name>
    <dbReference type="NCBI Taxonomy" id="2931978"/>
    <lineage>
        <taxon>Bacteria</taxon>
        <taxon>Bacillati</taxon>
        <taxon>Bacillota</taxon>
        <taxon>Bacilli</taxon>
        <taxon>Bacillales</taxon>
        <taxon>Paenibacillaceae</taxon>
        <taxon>Paenibacillus</taxon>
    </lineage>
</organism>
<evidence type="ECO:0000313" key="1">
    <source>
        <dbReference type="EMBL" id="MCJ8014563.1"/>
    </source>
</evidence>
<evidence type="ECO:0000313" key="2">
    <source>
        <dbReference type="Proteomes" id="UP001139347"/>
    </source>
</evidence>
<gene>
    <name evidence="1" type="ORF">MUG84_22955</name>
</gene>